<comment type="caution">
    <text evidence="4">The sequence shown here is derived from an EMBL/GenBank/DDBJ whole genome shotgun (WGS) entry which is preliminary data.</text>
</comment>
<keyword evidence="5" id="KW-1185">Reference proteome</keyword>
<gene>
    <name evidence="4" type="ORF">RN001_008408</name>
</gene>
<accession>A0AAN7SGP1</accession>
<comment type="subcellular location">
    <subcellularLocation>
        <location evidence="1">Nucleus</location>
    </subcellularLocation>
</comment>
<evidence type="ECO:0000313" key="4">
    <source>
        <dbReference type="EMBL" id="KAK4880262.1"/>
    </source>
</evidence>
<dbReference type="PANTHER" id="PTHR13213:SF2">
    <property type="entry name" value="MYB-BINDING PROTEIN 1A"/>
    <property type="match status" value="1"/>
</dbReference>
<reference evidence="5" key="1">
    <citation type="submission" date="2023-01" db="EMBL/GenBank/DDBJ databases">
        <title>Key to firefly adult light organ development and bioluminescence: homeobox transcription factors regulate luciferase expression and transportation to peroxisome.</title>
        <authorList>
            <person name="Fu X."/>
        </authorList>
    </citation>
    <scope>NUCLEOTIDE SEQUENCE [LARGE SCALE GENOMIC DNA]</scope>
</reference>
<feature type="region of interest" description="Disordered" evidence="3">
    <location>
        <begin position="49"/>
        <end position="78"/>
    </location>
</feature>
<evidence type="ECO:0000256" key="1">
    <source>
        <dbReference type="ARBA" id="ARBA00004123"/>
    </source>
</evidence>
<organism evidence="4 5">
    <name type="scientific">Aquatica leii</name>
    <dbReference type="NCBI Taxonomy" id="1421715"/>
    <lineage>
        <taxon>Eukaryota</taxon>
        <taxon>Metazoa</taxon>
        <taxon>Ecdysozoa</taxon>
        <taxon>Arthropoda</taxon>
        <taxon>Hexapoda</taxon>
        <taxon>Insecta</taxon>
        <taxon>Pterygota</taxon>
        <taxon>Neoptera</taxon>
        <taxon>Endopterygota</taxon>
        <taxon>Coleoptera</taxon>
        <taxon>Polyphaga</taxon>
        <taxon>Elateriformia</taxon>
        <taxon>Elateroidea</taxon>
        <taxon>Lampyridae</taxon>
        <taxon>Luciolinae</taxon>
        <taxon>Aquatica</taxon>
    </lineage>
</organism>
<dbReference type="GO" id="GO:0003723">
    <property type="term" value="F:RNA binding"/>
    <property type="evidence" value="ECO:0007669"/>
    <property type="project" value="TreeGrafter"/>
</dbReference>
<dbReference type="GO" id="GO:0043565">
    <property type="term" value="F:sequence-specific DNA binding"/>
    <property type="evidence" value="ECO:0007669"/>
    <property type="project" value="TreeGrafter"/>
</dbReference>
<name>A0AAN7SGP1_9COLE</name>
<dbReference type="EMBL" id="JARPUR010000003">
    <property type="protein sequence ID" value="KAK4880262.1"/>
    <property type="molecule type" value="Genomic_DNA"/>
</dbReference>
<dbReference type="InterPro" id="IPR007015">
    <property type="entry name" value="DNA_pol_V/MYBBP1A"/>
</dbReference>
<keyword evidence="2" id="KW-0539">Nucleus</keyword>
<dbReference type="Pfam" id="PF04931">
    <property type="entry name" value="DNA_pol_phi"/>
    <property type="match status" value="1"/>
</dbReference>
<evidence type="ECO:0000256" key="3">
    <source>
        <dbReference type="SAM" id="MobiDB-lite"/>
    </source>
</evidence>
<sequence>MGLQLFQDKDLAVSSNQELFSCYERVNRTLKDASDGDLKWIEVLDPNDSNALSVNESESESDEDDEVSDDEKSDDHNETVNDKLLMAIQAALSGYQTGEESIDLDDMDDNDAETLYKVLANAFRQSKLNGSKVKKKSKHGKILTYFRIRVLDLLEIYLGSGPGMLSCLKIMLPLLQVLEFNIRDDHKKPLLVRVRHCLRKLSNVKKFILVEGFTNTIIGNLLSSLLEKGTNNSMLLQDMSNEISDCCVFLIKCAQNDSLPGKTKKRRQGKVLKILIVINVYFKQRYCLISYYIFKSIFQLHWDGNHAFAPLLFDFVFNDDIRLFRRNQALDLLKLFYLNRRHDNAYDKFLMSVAEHEKKLCDDVIVMLRHSREIKQVKEKFVSNLFNRLRAMLSHSKPNQSVDWKMLGDNIREFRSRDAKVTYNQLCRALQLSDTKKRKANGFNHEERRQNSVVP</sequence>
<dbReference type="GO" id="GO:0003714">
    <property type="term" value="F:transcription corepressor activity"/>
    <property type="evidence" value="ECO:0007669"/>
    <property type="project" value="TreeGrafter"/>
</dbReference>
<proteinExistence type="predicted"/>
<dbReference type="PANTHER" id="PTHR13213">
    <property type="entry name" value="MYB-BINDING PROTEIN 1A FAMILY MEMBER"/>
    <property type="match status" value="1"/>
</dbReference>
<feature type="compositionally biased region" description="Acidic residues" evidence="3">
    <location>
        <begin position="57"/>
        <end position="72"/>
    </location>
</feature>
<dbReference type="GO" id="GO:0005730">
    <property type="term" value="C:nucleolus"/>
    <property type="evidence" value="ECO:0007669"/>
    <property type="project" value="InterPro"/>
</dbReference>
<evidence type="ECO:0000313" key="5">
    <source>
        <dbReference type="Proteomes" id="UP001353858"/>
    </source>
</evidence>
<protein>
    <submittedName>
        <fullName evidence="4">Uncharacterized protein</fullName>
    </submittedName>
</protein>
<dbReference type="Proteomes" id="UP001353858">
    <property type="component" value="Unassembled WGS sequence"/>
</dbReference>
<evidence type="ECO:0000256" key="2">
    <source>
        <dbReference type="ARBA" id="ARBA00023242"/>
    </source>
</evidence>
<dbReference type="AlphaFoldDB" id="A0AAN7SGP1"/>